<dbReference type="VEuPathDB" id="PiroplasmaDB:BOVATA_044960"/>
<keyword evidence="2" id="KW-0472">Membrane</keyword>
<evidence type="ECO:0000313" key="4">
    <source>
        <dbReference type="Proteomes" id="UP000236319"/>
    </source>
</evidence>
<evidence type="ECO:0000256" key="2">
    <source>
        <dbReference type="SAM" id="Phobius"/>
    </source>
</evidence>
<dbReference type="Proteomes" id="UP000236319">
    <property type="component" value="Unassembled WGS sequence"/>
</dbReference>
<dbReference type="EMBL" id="BDSA01000010">
    <property type="protein sequence ID" value="GBE63003.1"/>
    <property type="molecule type" value="Genomic_DNA"/>
</dbReference>
<gene>
    <name evidence="3" type="ORF">BOVATA_044960</name>
</gene>
<organism evidence="3 4">
    <name type="scientific">Babesia ovata</name>
    <dbReference type="NCBI Taxonomy" id="189622"/>
    <lineage>
        <taxon>Eukaryota</taxon>
        <taxon>Sar</taxon>
        <taxon>Alveolata</taxon>
        <taxon>Apicomplexa</taxon>
        <taxon>Aconoidasida</taxon>
        <taxon>Piroplasmida</taxon>
        <taxon>Babesiidae</taxon>
        <taxon>Babesia</taxon>
    </lineage>
</organism>
<evidence type="ECO:0000256" key="1">
    <source>
        <dbReference type="SAM" id="Coils"/>
    </source>
</evidence>
<sequence>MMQPTRCFVISLLPLSPCRHSQNSLLHPSFQWIEAADAAVQAAKVKAEQVHGRLDHSDNNGHPKTPIGQGVKQINEAKGKVSQVDGQLKRIHSDLAVKKATEVHGKLDPDKSKSTLGGKIGEIEDAKNNIISANSQLKTQVDSLRSWITTAEDIRAKAQEKAEEAYSKLDVHAELSRNVQKIVDANKVIEGVHKGLNSVDKSLEAWKEQAGKVLTGAIDNATTVYNGLNDGQTVMTNIEGIEKHNQEIQRANKELQGHVSSLGDWNAAAKDVITKAEQKCEEILKRVDDKTKGSGQVAIKEHADELKKKAESLLNAYSQAYPKVEGLKKQVEQAITELEAGMKNDLDRLQKDIVSKMKKHVGEMLLQIKGQVESIKGSDTSSWSGSETPSGLEGIVHGLVNSYASGFRNNNFAEIAKGWLEATILRYNGTVRRILGMEQEFDETRKDGNIEAFAIGMKTRLSNDVTSVAKEAFQSVNTVSGGITKSIEAVQKLCNYFANALDKELYTSTKKTVEYVKNDALTKGSLVAKIQKCVCECGNCNKQDCGKKAAAELIMCALTSTVRQVGNELKSVLLDNRVGNYGKGSKSIAQELDKVVGETKKLHQHLEAAEKQTNDQQRSTYGDPNNEILKKVNEIEQQVKMAMKQKGNDIEVEETMTSYKEKREKPANDKDGLYKKLTEQDIPQAMEPFKQMGGFSQEQSELKAGKVEKAKNAVQEHLSKITSELQEIAGMVKKGKDTLKKNEDGVKDYLGDLEKMVTQSGEYEIKSDVDSQYKKVRGLDAIYTTINELQTGDFKKTDSIGTAVSTIKTQLGTLRTTLKIESADSKDDVIERLTDLKEKGLGGHWTIDNGDWKTTKGLAIIQERLKTQNAILPVQTNDIDMAIKEIKGELARIGIKLNNVHTDHDILDQLKKLNKHLGTYKGKYGRNYTVNLKSIQEAIKDLHDHEFNEKPKEIQTANEAIKTALKAQMCTLDTDVIKTLGDLKDKGMSNVPSWNINNNKAKGLENIKDGLHAQQSELTGQPKNIEQGVTQITAELDELRSELQGKDAGEPKERGVIKNMEFMIKKIGKGKGNGLDKITNEIDRLNRETVPDVNKHLGDLCGVISDNAAKTNWQLDYFKEDNIDDKLQGIKKDIHTLSTGDLQEAIEMCDKFLTDADYIKWEKVENIERFVDSEIEKAVAELSKQARRDYVESAKDALKHFAAKASGELGELPGEINRDLFVGFKGLMKYAHGHFDSLESVTEEREIAVISSAFHAFYAPVNEYLGSEIRREHREREGEKSPLLPKSQDHYADRLSAVHTALSALLTHITGAQRYGHEVRGLLDALDKALAGLRPECFARPSTAVIDGVTDGLSAFAAELRNAYISAYSGAALTGDLVSSEAVSERSVTVLTPYGEKLSKVFLSIVPLLDTSFAVLRMECMSLAGQHLNRSTDLGNLLAGMGYRVPDDGKQDGELNRNVTGRGITMLLVGDYKRVFNSDKDTKNALGILVQCLNDYYKACHYATLSATKSPCNVYEMLCWLTGLKYNSVYDKLRKCIKLCYDEQTKNSLHPTTVVADALVNAVDRLAADSPSILTRVLGFGDAMTTYACDFHNNSTQLYYPQDGDYCLHLLLHIFRLVFPVLRYLFTQCSLPAHHGGWAECRYGKGVPPYTWQCAPPLTALPNPHPECSDKSPLMSYLNDCLPGHLPHQLVSVGCEPQCNTCPSAPNGTPCLTPLGFRGFSGSTKTGKEICEVLTKFFAHRHLSSLLSLCPRPPATLAEHIGFALSLVNDWHDGNIVPKNSLQQALEASATDLSLRLYNQPGDLTAALTAAYGSDSAKHGGCKHPHLTHLAGTDVCTRHQASPFLQALCRDSYDSLAHRHSGLYLSWAVYLPWTLYDLLLCLYTAFCNISCRDWGCDACLQEGPCDQGSHGILNPKAPASGCHCRSTVQCTGVMPTLYQYGLTFGDANALISRHKTCFSFHTQLSRVLHSEYFRVLFKECDEFLWKTRTPFFFALATLWLIATLYILHSLLYRMDVLRIRSHLLTTRASHLIDVKALLAGSRRMLSLYKDVDYFDDDFHS</sequence>
<keyword evidence="2" id="KW-0812">Transmembrane</keyword>
<keyword evidence="2" id="KW-1133">Transmembrane helix</keyword>
<feature type="transmembrane region" description="Helical" evidence="2">
    <location>
        <begin position="1991"/>
        <end position="2012"/>
    </location>
</feature>
<dbReference type="GeneID" id="39876773"/>
<evidence type="ECO:0000313" key="3">
    <source>
        <dbReference type="EMBL" id="GBE63003.1"/>
    </source>
</evidence>
<protein>
    <submittedName>
        <fullName evidence="3">Extracellular matrix-binding ebh, putative</fullName>
    </submittedName>
</protein>
<feature type="coiled-coil region" evidence="1">
    <location>
        <begin position="238"/>
        <end position="286"/>
    </location>
</feature>
<name>A0A2H6KJ30_9APIC</name>
<reference evidence="3 4" key="1">
    <citation type="journal article" date="2017" name="BMC Genomics">
        <title>Whole-genome assembly of Babesia ovata and comparative genomics between closely related pathogens.</title>
        <authorList>
            <person name="Yamagishi J."/>
            <person name="Asada M."/>
            <person name="Hakimi H."/>
            <person name="Tanaka T.Q."/>
            <person name="Sugimoto C."/>
            <person name="Kawazu S."/>
        </authorList>
    </citation>
    <scope>NUCLEOTIDE SEQUENCE [LARGE SCALE GENOMIC DNA]</scope>
    <source>
        <strain evidence="3 4">Miyake</strain>
    </source>
</reference>
<proteinExistence type="predicted"/>
<keyword evidence="1" id="KW-0175">Coiled coil</keyword>
<accession>A0A2H6KJ30</accession>
<dbReference type="RefSeq" id="XP_028869246.1">
    <property type="nucleotide sequence ID" value="XM_029013413.1"/>
</dbReference>
<keyword evidence="4" id="KW-1185">Reference proteome</keyword>
<dbReference type="OrthoDB" id="432483at2759"/>
<comment type="caution">
    <text evidence="3">The sequence shown here is derived from an EMBL/GenBank/DDBJ whole genome shotgun (WGS) entry which is preliminary data.</text>
</comment>